<dbReference type="SUPFAM" id="SSF52540">
    <property type="entry name" value="P-loop containing nucleoside triphosphate hydrolases"/>
    <property type="match status" value="1"/>
</dbReference>
<dbReference type="PANTHER" id="PTHR45766:SF6">
    <property type="entry name" value="SWI_SNF-RELATED MATRIX-ASSOCIATED ACTIN-DEPENDENT REGULATOR OF CHROMATIN SUBFAMILY A-LIKE PROTEIN 1"/>
    <property type="match status" value="1"/>
</dbReference>
<dbReference type="GO" id="GO:0031297">
    <property type="term" value="P:replication fork processing"/>
    <property type="evidence" value="ECO:0007669"/>
    <property type="project" value="TreeGrafter"/>
</dbReference>
<keyword evidence="3 7" id="KW-0347">Helicase</keyword>
<dbReference type="Gene3D" id="3.40.50.10810">
    <property type="entry name" value="Tandem AAA-ATPase domain"/>
    <property type="match status" value="1"/>
</dbReference>
<keyword evidence="2" id="KW-0378">Hydrolase</keyword>
<dbReference type="InterPro" id="IPR006935">
    <property type="entry name" value="Helicase/UvrB_N"/>
</dbReference>
<evidence type="ECO:0000259" key="5">
    <source>
        <dbReference type="PROSITE" id="PS51192"/>
    </source>
</evidence>
<evidence type="ECO:0000256" key="2">
    <source>
        <dbReference type="ARBA" id="ARBA00022801"/>
    </source>
</evidence>
<dbReference type="Pfam" id="PF04851">
    <property type="entry name" value="ResIII"/>
    <property type="match status" value="1"/>
</dbReference>
<dbReference type="CDD" id="cd18793">
    <property type="entry name" value="SF2_C_SNF"/>
    <property type="match status" value="1"/>
</dbReference>
<evidence type="ECO:0000256" key="4">
    <source>
        <dbReference type="ARBA" id="ARBA00022840"/>
    </source>
</evidence>
<dbReference type="InterPro" id="IPR049730">
    <property type="entry name" value="SNF2/RAD54-like_C"/>
</dbReference>
<dbReference type="InterPro" id="IPR038718">
    <property type="entry name" value="SNF2-like_sf"/>
</dbReference>
<keyword evidence="8" id="KW-1185">Reference proteome</keyword>
<dbReference type="SMART" id="SM00487">
    <property type="entry name" value="DEXDc"/>
    <property type="match status" value="1"/>
</dbReference>
<keyword evidence="4" id="KW-0067">ATP-binding</keyword>
<dbReference type="Proteomes" id="UP000295325">
    <property type="component" value="Unassembled WGS sequence"/>
</dbReference>
<protein>
    <submittedName>
        <fullName evidence="7">SNF2 family DNA or RNA helicase</fullName>
    </submittedName>
</protein>
<dbReference type="AlphaFoldDB" id="A0A4R7KTL0"/>
<dbReference type="RefSeq" id="WP_133627000.1">
    <property type="nucleotide sequence ID" value="NZ_SOAZ01000002.1"/>
</dbReference>
<dbReference type="OrthoDB" id="9814088at2"/>
<feature type="domain" description="Helicase C-terminal" evidence="6">
    <location>
        <begin position="677"/>
        <end position="874"/>
    </location>
</feature>
<dbReference type="Pfam" id="PF00271">
    <property type="entry name" value="Helicase_C"/>
    <property type="match status" value="1"/>
</dbReference>
<feature type="domain" description="Helicase ATP-binding" evidence="5">
    <location>
        <begin position="257"/>
        <end position="418"/>
    </location>
</feature>
<dbReference type="InterPro" id="IPR027417">
    <property type="entry name" value="P-loop_NTPase"/>
</dbReference>
<dbReference type="SMART" id="SM00490">
    <property type="entry name" value="HELICc"/>
    <property type="match status" value="1"/>
</dbReference>
<dbReference type="EMBL" id="SOAZ01000002">
    <property type="protein sequence ID" value="TDT63343.1"/>
    <property type="molecule type" value="Genomic_DNA"/>
</dbReference>
<dbReference type="PROSITE" id="PS51194">
    <property type="entry name" value="HELICASE_CTER"/>
    <property type="match status" value="1"/>
</dbReference>
<dbReference type="PROSITE" id="PS51192">
    <property type="entry name" value="HELICASE_ATP_BIND_1"/>
    <property type="match status" value="1"/>
</dbReference>
<evidence type="ECO:0000259" key="6">
    <source>
        <dbReference type="PROSITE" id="PS51194"/>
    </source>
</evidence>
<organism evidence="7 8">
    <name type="scientific">Fonticella tunisiensis</name>
    <dbReference type="NCBI Taxonomy" id="1096341"/>
    <lineage>
        <taxon>Bacteria</taxon>
        <taxon>Bacillati</taxon>
        <taxon>Bacillota</taxon>
        <taxon>Clostridia</taxon>
        <taxon>Eubacteriales</taxon>
        <taxon>Clostridiaceae</taxon>
        <taxon>Fonticella</taxon>
    </lineage>
</organism>
<dbReference type="GO" id="GO:0016787">
    <property type="term" value="F:hydrolase activity"/>
    <property type="evidence" value="ECO:0007669"/>
    <property type="project" value="UniProtKB-KW"/>
</dbReference>
<dbReference type="CDD" id="cd10311">
    <property type="entry name" value="PLDc_N_DEXD_c"/>
    <property type="match status" value="1"/>
</dbReference>
<name>A0A4R7KTL0_9CLOT</name>
<evidence type="ECO:0000256" key="3">
    <source>
        <dbReference type="ARBA" id="ARBA00022806"/>
    </source>
</evidence>
<dbReference type="GO" id="GO:0004386">
    <property type="term" value="F:helicase activity"/>
    <property type="evidence" value="ECO:0007669"/>
    <property type="project" value="UniProtKB-KW"/>
</dbReference>
<dbReference type="PANTHER" id="PTHR45766">
    <property type="entry name" value="DNA ANNEALING HELICASE AND ENDONUCLEASE ZRANB3 FAMILY MEMBER"/>
    <property type="match status" value="1"/>
</dbReference>
<evidence type="ECO:0000313" key="7">
    <source>
        <dbReference type="EMBL" id="TDT63343.1"/>
    </source>
</evidence>
<sequence length="1078" mass="126702">MINKIVDNKQYLLAGEVLMENIEEGAKISIAAAYFTLYAFEELKNVMKKIDKLRFIFTEPAFVKVENKYLKEQVKQNEERILGIEEENKYRNKLTTPYVAREFAKWLQEKAEFKSISGTKIEGSLYHIENKDKNTLIIGGIPFSTTGLGMNNTTNNFIGTILEGEEKNNQYIRWFDNIWNNKHLLKDVKAQILNKIELLYKDNNPEFIYFVTLYNIFKDFLEDNESREKIQSKTGFKDTLIWKKLYNFQRDAVLGAINKIETYGGCIIADSVGLGKTFEALAIIKYYELKNYRVLVLAPKKLRENWLIFRQNDRRNIFLQDRFSYDLLNHTDLSRKFGKSGDIDLEHINWGNYDLVVIDESHNFRNNEARNDRETRYEKLMSDIIKSGVKTKVLMLSATPVNNRLQDLKNQIAFITEGKDNALEDTANIQSISKTLQKAQSQFNKWSSLDEEERTTEKLLEMLNWDYFKLLDALTIARSRRHIEKYYNIKDLGDFPIRNKPKNIKESIDIYDQFPPIDKINNDILRLKLAVYSPMKYILPQKAEYYSKKYDTVVKGGKSVFRQTDRENSLIYLMKASLFKRLESSIYSFSKTISSIIQNIEITLNKIEQRQSTLEINTEKISEISEEAEELFIGDNVKIFINDIDLIKWKQDLLFDKEILEMLLRKSQSITPDRDKKLQRLKEEIENKIKNPINPGNRKVLVFTAFADTAEYIYENISKWAKEKFNIHSALVTGSVNPKTTMKLNRVDFNNVLLHFSPVSKEREKIYPEIKEEIDIMIATDCISEGQNLQDCDYLINYDIHWNPVRIIQRFGRIDRIGSKNKYIQLVNFWPSMELDEYINLIDRVKERMMMVDVSATGEENIIDEKSNEMKDLEYRRKQLLSLQNEIIDLEDIQGNISLTDFTLDDFRMDLLNYLEEHKKEVLEAPKGIYAIVRNENTKLNEEIEKGVIFCLKQIKYNESNNLKNPLYPYYLVYVKDDGEISYTYTNVKKILDIYRSLCFGKKEVFKELVEEVNKETKFCKNMDKYRELLKSAADEITGKIEQDVALSIFQLGSLNELLDDNNIDLEDFELITFLIIR</sequence>
<dbReference type="GO" id="GO:0003677">
    <property type="term" value="F:DNA binding"/>
    <property type="evidence" value="ECO:0007669"/>
    <property type="project" value="InterPro"/>
</dbReference>
<dbReference type="GO" id="GO:0006281">
    <property type="term" value="P:DNA repair"/>
    <property type="evidence" value="ECO:0007669"/>
    <property type="project" value="TreeGrafter"/>
</dbReference>
<accession>A0A4R7KTL0</accession>
<dbReference type="InterPro" id="IPR001650">
    <property type="entry name" value="Helicase_C-like"/>
</dbReference>
<dbReference type="Gene3D" id="3.40.50.300">
    <property type="entry name" value="P-loop containing nucleotide triphosphate hydrolases"/>
    <property type="match status" value="1"/>
</dbReference>
<comment type="caution">
    <text evidence="7">The sequence shown here is derived from an EMBL/GenBank/DDBJ whole genome shotgun (WGS) entry which is preliminary data.</text>
</comment>
<proteinExistence type="predicted"/>
<dbReference type="InterPro" id="IPR014001">
    <property type="entry name" value="Helicase_ATP-bd"/>
</dbReference>
<keyword evidence="1" id="KW-0547">Nucleotide-binding</keyword>
<gene>
    <name evidence="7" type="ORF">EDD71_102103</name>
</gene>
<dbReference type="CDD" id="cd18011">
    <property type="entry name" value="DEXDc_RapA"/>
    <property type="match status" value="1"/>
</dbReference>
<reference evidence="7 8" key="1">
    <citation type="submission" date="2019-03" db="EMBL/GenBank/DDBJ databases">
        <title>Genomic Encyclopedia of Type Strains, Phase IV (KMG-IV): sequencing the most valuable type-strain genomes for metagenomic binning, comparative biology and taxonomic classification.</title>
        <authorList>
            <person name="Goeker M."/>
        </authorList>
    </citation>
    <scope>NUCLEOTIDE SEQUENCE [LARGE SCALE GENOMIC DNA]</scope>
    <source>
        <strain evidence="7 8">DSM 24455</strain>
    </source>
</reference>
<evidence type="ECO:0000256" key="1">
    <source>
        <dbReference type="ARBA" id="ARBA00022741"/>
    </source>
</evidence>
<dbReference type="InterPro" id="IPR057342">
    <property type="entry name" value="DEXDc_RapA"/>
</dbReference>
<dbReference type="GO" id="GO:0005524">
    <property type="term" value="F:ATP binding"/>
    <property type="evidence" value="ECO:0007669"/>
    <property type="project" value="InterPro"/>
</dbReference>
<evidence type="ECO:0000313" key="8">
    <source>
        <dbReference type="Proteomes" id="UP000295325"/>
    </source>
</evidence>